<keyword evidence="2" id="KW-1185">Reference proteome</keyword>
<comment type="caution">
    <text evidence="1">The sequence shown here is derived from an EMBL/GenBank/DDBJ whole genome shotgun (WGS) entry which is preliminary data.</text>
</comment>
<accession>A0ABV3DTF3</accession>
<sequence>MFLHRSWTRRGIYEATFAPDDGGGWRIVGAVVERDPGRYGNTDDECDRVMLELALGTIVLGESAPEPGERLTELVRRASGSDVSAGAIRLSALGLRSDP</sequence>
<name>A0ABV3DTF3_9ACTN</name>
<proteinExistence type="predicted"/>
<evidence type="ECO:0000313" key="1">
    <source>
        <dbReference type="EMBL" id="MEU8138517.1"/>
    </source>
</evidence>
<protein>
    <submittedName>
        <fullName evidence="1">Uncharacterized protein</fullName>
    </submittedName>
</protein>
<dbReference type="Proteomes" id="UP001551482">
    <property type="component" value="Unassembled WGS sequence"/>
</dbReference>
<organism evidence="1 2">
    <name type="scientific">Streptodolium elevatio</name>
    <dbReference type="NCBI Taxonomy" id="3157996"/>
    <lineage>
        <taxon>Bacteria</taxon>
        <taxon>Bacillati</taxon>
        <taxon>Actinomycetota</taxon>
        <taxon>Actinomycetes</taxon>
        <taxon>Kitasatosporales</taxon>
        <taxon>Streptomycetaceae</taxon>
        <taxon>Streptodolium</taxon>
    </lineage>
</organism>
<gene>
    <name evidence="1" type="ORF">AB0C36_34100</name>
</gene>
<reference evidence="1 2" key="1">
    <citation type="submission" date="2024-06" db="EMBL/GenBank/DDBJ databases">
        <title>The Natural Products Discovery Center: Release of the First 8490 Sequenced Strains for Exploring Actinobacteria Biosynthetic Diversity.</title>
        <authorList>
            <person name="Kalkreuter E."/>
            <person name="Kautsar S.A."/>
            <person name="Yang D."/>
            <person name="Bader C.D."/>
            <person name="Teijaro C.N."/>
            <person name="Fluegel L."/>
            <person name="Davis C.M."/>
            <person name="Simpson J.R."/>
            <person name="Lauterbach L."/>
            <person name="Steele A.D."/>
            <person name="Gui C."/>
            <person name="Meng S."/>
            <person name="Li G."/>
            <person name="Viehrig K."/>
            <person name="Ye F."/>
            <person name="Su P."/>
            <person name="Kiefer A.F."/>
            <person name="Nichols A."/>
            <person name="Cepeda A.J."/>
            <person name="Yan W."/>
            <person name="Fan B."/>
            <person name="Jiang Y."/>
            <person name="Adhikari A."/>
            <person name="Zheng C.-J."/>
            <person name="Schuster L."/>
            <person name="Cowan T.M."/>
            <person name="Smanski M.J."/>
            <person name="Chevrette M.G."/>
            <person name="De Carvalho L.P.S."/>
            <person name="Shen B."/>
        </authorList>
    </citation>
    <scope>NUCLEOTIDE SEQUENCE [LARGE SCALE GENOMIC DNA]</scope>
    <source>
        <strain evidence="1 2">NPDC048946</strain>
    </source>
</reference>
<evidence type="ECO:0000313" key="2">
    <source>
        <dbReference type="Proteomes" id="UP001551482"/>
    </source>
</evidence>
<dbReference type="EMBL" id="JBEZFP010000126">
    <property type="protein sequence ID" value="MEU8138517.1"/>
    <property type="molecule type" value="Genomic_DNA"/>
</dbReference>
<dbReference type="RefSeq" id="WP_358362020.1">
    <property type="nucleotide sequence ID" value="NZ_JBEZFP010000126.1"/>
</dbReference>